<keyword evidence="1" id="KW-0472">Membrane</keyword>
<feature type="transmembrane region" description="Helical" evidence="1">
    <location>
        <begin position="88"/>
        <end position="112"/>
    </location>
</feature>
<keyword evidence="4" id="KW-0808">Transferase</keyword>
<dbReference type="EC" id="2.4.1.291" evidence="4"/>
<keyword evidence="4" id="KW-0328">Glycosyltransferase</keyword>
<dbReference type="Proteomes" id="UP000192478">
    <property type="component" value="Chromosome"/>
</dbReference>
<dbReference type="InterPro" id="IPR028098">
    <property type="entry name" value="Glyco_trans_4-like_N"/>
</dbReference>
<dbReference type="Pfam" id="PF13439">
    <property type="entry name" value="Glyco_transf_4"/>
    <property type="match status" value="1"/>
</dbReference>
<protein>
    <submittedName>
        <fullName evidence="4">4-alpha-N-acetylgalactosaminyltransferase</fullName>
        <ecNumber evidence="4">2.4.1.291</ecNumber>
    </submittedName>
</protein>
<organism evidence="4 5">
    <name type="scientific">Clostridium formicaceticum</name>
    <dbReference type="NCBI Taxonomy" id="1497"/>
    <lineage>
        <taxon>Bacteria</taxon>
        <taxon>Bacillati</taxon>
        <taxon>Bacillota</taxon>
        <taxon>Clostridia</taxon>
        <taxon>Eubacteriales</taxon>
        <taxon>Clostridiaceae</taxon>
        <taxon>Clostridium</taxon>
    </lineage>
</organism>
<evidence type="ECO:0000256" key="1">
    <source>
        <dbReference type="SAM" id="Phobius"/>
    </source>
</evidence>
<evidence type="ECO:0000259" key="3">
    <source>
        <dbReference type="Pfam" id="PF13439"/>
    </source>
</evidence>
<dbReference type="EMBL" id="CP020559">
    <property type="protein sequence ID" value="ARE85914.1"/>
    <property type="molecule type" value="Genomic_DNA"/>
</dbReference>
<keyword evidence="1" id="KW-1133">Transmembrane helix</keyword>
<sequence>MMSRDKIAIIANSLSLGGAERVSLILAEWMISQGVDAFLFTLNKDREEGYVLGPSINRVAINNKSNPSKVKLIRELRKNLRKYGINKVLVMGVPLAVYAIPASAGLNISVVVSERNDPANFKGRTITKLLSRSLMLLADGFIFQTERAKNYYSNVVQSKSTVIPNPLLVDTLPAPFNGVRSKRIVTAGRLVPQKNHELLIRVFKGIEEAYPEYTLTIYGNGSERGRLEKLIEGLNLENKVFLPGATKKLFKEIIDAEVFILSSDFEGMPNALIEAMALGIPCISTDCPSGGPRELIKNMKNGVLVPVRNVKAMEDAIKMLISDNALSKMIGNNAVSIRSDLNIDTICQEWLEYLLKVGN</sequence>
<evidence type="ECO:0000259" key="2">
    <source>
        <dbReference type="Pfam" id="PF00534"/>
    </source>
</evidence>
<dbReference type="SUPFAM" id="SSF53756">
    <property type="entry name" value="UDP-Glycosyltransferase/glycogen phosphorylase"/>
    <property type="match status" value="1"/>
</dbReference>
<name>A0AAC9RI16_9CLOT</name>
<dbReference type="GO" id="GO:0016757">
    <property type="term" value="F:glycosyltransferase activity"/>
    <property type="evidence" value="ECO:0007669"/>
    <property type="project" value="UniProtKB-KW"/>
</dbReference>
<gene>
    <name evidence="4" type="primary">pglJ</name>
    <name evidence="4" type="ORF">CLFO_02300</name>
</gene>
<feature type="domain" description="Glycosyltransferase subfamily 4-like N-terminal" evidence="3">
    <location>
        <begin position="17"/>
        <end position="166"/>
    </location>
</feature>
<proteinExistence type="predicted"/>
<dbReference type="Pfam" id="PF00534">
    <property type="entry name" value="Glycos_transf_1"/>
    <property type="match status" value="1"/>
</dbReference>
<feature type="domain" description="Glycosyl transferase family 1" evidence="2">
    <location>
        <begin position="181"/>
        <end position="334"/>
    </location>
</feature>
<evidence type="ECO:0000313" key="5">
    <source>
        <dbReference type="Proteomes" id="UP000192478"/>
    </source>
</evidence>
<evidence type="ECO:0000313" key="4">
    <source>
        <dbReference type="EMBL" id="ARE85914.1"/>
    </source>
</evidence>
<dbReference type="InterPro" id="IPR001296">
    <property type="entry name" value="Glyco_trans_1"/>
</dbReference>
<dbReference type="PANTHER" id="PTHR12526:SF630">
    <property type="entry name" value="GLYCOSYLTRANSFERASE"/>
    <property type="match status" value="1"/>
</dbReference>
<keyword evidence="1" id="KW-0812">Transmembrane</keyword>
<reference evidence="4 5" key="1">
    <citation type="submission" date="2017-03" db="EMBL/GenBank/DDBJ databases">
        <title>Complete sequence of Clostridium formicaceticum DSM 92.</title>
        <authorList>
            <person name="Poehlein A."/>
            <person name="Karl M."/>
            <person name="Bengelsdorf F.R."/>
            <person name="Duerre P."/>
            <person name="Daniel R."/>
        </authorList>
    </citation>
    <scope>NUCLEOTIDE SEQUENCE [LARGE SCALE GENOMIC DNA]</scope>
    <source>
        <strain evidence="4 5">DSM 92</strain>
    </source>
</reference>
<dbReference type="Gene3D" id="3.40.50.2000">
    <property type="entry name" value="Glycogen Phosphorylase B"/>
    <property type="match status" value="2"/>
</dbReference>
<dbReference type="PANTHER" id="PTHR12526">
    <property type="entry name" value="GLYCOSYLTRANSFERASE"/>
    <property type="match status" value="1"/>
</dbReference>
<dbReference type="RefSeq" id="WP_081561877.1">
    <property type="nucleotide sequence ID" value="NZ_CP017603.1"/>
</dbReference>
<accession>A0AAC9RI16</accession>
<dbReference type="AlphaFoldDB" id="A0AAC9RI16"/>